<name>A0A076LCQ8_9EURY</name>
<evidence type="ECO:0000313" key="3">
    <source>
        <dbReference type="EMBL" id="AIJ06290.1"/>
    </source>
</evidence>
<dbReference type="Gene3D" id="3.30.1380.20">
    <property type="entry name" value="Trafficking protein particle complex subunit 3"/>
    <property type="match status" value="1"/>
</dbReference>
<feature type="domain" description="4-vinyl reductase 4VR" evidence="2">
    <location>
        <begin position="214"/>
        <end position="276"/>
    </location>
</feature>
<dbReference type="GeneID" id="70359839"/>
<reference evidence="3 4" key="1">
    <citation type="journal article" date="2015" name="Int. J. Syst. Evol. Microbiol.">
        <title>M ethanocaldococcus bathoardescens sp. nov., a hyperthermophilic methanogen isolated from a volcanically active deep-sea hydrothermal vent.</title>
        <authorList>
            <person name="Stewart L.C."/>
            <person name="Jung J.H."/>
            <person name="Kim Y.T."/>
            <person name="Kwon S.W."/>
            <person name="Park C.S."/>
            <person name="Holden J.F."/>
        </authorList>
    </citation>
    <scope>NUCLEOTIDE SEQUENCE [LARGE SCALE GENOMIC DNA]</scope>
    <source>
        <strain evidence="3 4">JH146</strain>
    </source>
</reference>
<dbReference type="Pfam" id="PF03259">
    <property type="entry name" value="Robl_LC7"/>
    <property type="match status" value="1"/>
</dbReference>
<dbReference type="SMART" id="SM00989">
    <property type="entry name" value="V4R"/>
    <property type="match status" value="1"/>
</dbReference>
<dbReference type="SUPFAM" id="SSF111126">
    <property type="entry name" value="Ligand-binding domain in the NO signalling and Golgi transport"/>
    <property type="match status" value="1"/>
</dbReference>
<dbReference type="Gene3D" id="3.30.450.30">
    <property type="entry name" value="Dynein light chain 2a, cytoplasmic"/>
    <property type="match status" value="1"/>
</dbReference>
<dbReference type="RefSeq" id="WP_236953659.1">
    <property type="nucleotide sequence ID" value="NZ_CP009149.1"/>
</dbReference>
<dbReference type="InterPro" id="IPR024096">
    <property type="entry name" value="NO_sig/Golgi_transp_ligand-bd"/>
</dbReference>
<dbReference type="KEGG" id="mjh:JH146_1448"/>
<proteinExistence type="predicted"/>
<dbReference type="SUPFAM" id="SSF103196">
    <property type="entry name" value="Roadblock/LC7 domain"/>
    <property type="match status" value="1"/>
</dbReference>
<sequence>MGDINKMALNKLKEILKELNKLPGIIGSAIIKKDGEIVAKDMPDYINDDFMNMLSTIEGFIENMLSNSNDIAPNEVIIRGKHENIIAVNIGDVILVVMSNLRANLNNILEIIDDFSDDIKNYCNMLFENTLEFPIKQILSMGGRKRFGRDVDISIFRILRFINLRKYIGVDNETLMYYFGKELCRNLKFNNFDELSDFYEKYKLGEIQMISENPIKIRIYDCVSCAGMLNVGKPLCHFEAGFLSGYMENTFNKKSYVIETHCWGLGNEFCQFEIKLINKPKK</sequence>
<dbReference type="AlphaFoldDB" id="A0A076LCQ8"/>
<dbReference type="HOGENOM" id="CLU_985570_0_0_2"/>
<dbReference type="Proteomes" id="UP000028781">
    <property type="component" value="Chromosome"/>
</dbReference>
<keyword evidence="4" id="KW-1185">Reference proteome</keyword>
<evidence type="ECO:0000259" key="1">
    <source>
        <dbReference type="SMART" id="SM00960"/>
    </source>
</evidence>
<gene>
    <name evidence="3" type="ORF">JH146_1448</name>
</gene>
<dbReference type="InterPro" id="IPR004096">
    <property type="entry name" value="V4R"/>
</dbReference>
<dbReference type="Pfam" id="PF02830">
    <property type="entry name" value="V4R"/>
    <property type="match status" value="1"/>
</dbReference>
<dbReference type="STRING" id="1301915.JH146_1448"/>
<accession>A0A076LCQ8</accession>
<protein>
    <submittedName>
        <fullName evidence="3">4-vinyl reductase 4</fullName>
    </submittedName>
</protein>
<dbReference type="SMART" id="SM00960">
    <property type="entry name" value="Robl_LC7"/>
    <property type="match status" value="1"/>
</dbReference>
<dbReference type="PANTHER" id="PTHR35090">
    <property type="entry name" value="DNA-DIRECTED RNA POLYMERASE SUBUNIT I"/>
    <property type="match status" value="1"/>
</dbReference>
<dbReference type="InterPro" id="IPR004942">
    <property type="entry name" value="Roadblock/LAMTOR2_dom"/>
</dbReference>
<dbReference type="PANTHER" id="PTHR35090:SF2">
    <property type="entry name" value="ARSR FAMILY TRANSCRIPTIONAL REGULATOR"/>
    <property type="match status" value="1"/>
</dbReference>
<evidence type="ECO:0000313" key="4">
    <source>
        <dbReference type="Proteomes" id="UP000028781"/>
    </source>
</evidence>
<feature type="domain" description="Roadblock/LAMTOR2" evidence="1">
    <location>
        <begin position="12"/>
        <end position="99"/>
    </location>
</feature>
<evidence type="ECO:0000259" key="2">
    <source>
        <dbReference type="SMART" id="SM00989"/>
    </source>
</evidence>
<dbReference type="EMBL" id="CP009149">
    <property type="protein sequence ID" value="AIJ06290.1"/>
    <property type="molecule type" value="Genomic_DNA"/>
</dbReference>
<organism evidence="3 4">
    <name type="scientific">Methanocaldococcus bathoardescens</name>
    <dbReference type="NCBI Taxonomy" id="1301915"/>
    <lineage>
        <taxon>Archaea</taxon>
        <taxon>Methanobacteriati</taxon>
        <taxon>Methanobacteriota</taxon>
        <taxon>Methanomada group</taxon>
        <taxon>Methanococci</taxon>
        <taxon>Methanococcales</taxon>
        <taxon>Methanocaldococcaceae</taxon>
        <taxon>Methanocaldococcus</taxon>
    </lineage>
</organism>